<comment type="caution">
    <text evidence="1">The sequence shown here is derived from an EMBL/GenBank/DDBJ whole genome shotgun (WGS) entry which is preliminary data.</text>
</comment>
<dbReference type="InterPro" id="IPR020372">
    <property type="entry name" value="Competence_ComGG"/>
</dbReference>
<sequence length="123" mass="14082">MNEKGNIFPTTLLLMLVSLLFIAHISTVVMTEIQFQKDEKEYYMQHLLLQLAVKESLAKAKENSGEMKKTVRLDNGEFSYQISPRSDINVISVKIDYQTTSGHQNSASYDYDLLTSSLINWTQ</sequence>
<name>A0A926N7M2_9BACI</name>
<keyword evidence="2" id="KW-1185">Reference proteome</keyword>
<gene>
    <name evidence="1" type="ORF">IC621_01195</name>
</gene>
<dbReference type="EMBL" id="JACXAI010000001">
    <property type="protein sequence ID" value="MBD1378832.1"/>
    <property type="molecule type" value="Genomic_DNA"/>
</dbReference>
<dbReference type="AlphaFoldDB" id="A0A926N7M2"/>
<dbReference type="Proteomes" id="UP000626844">
    <property type="component" value="Unassembled WGS sequence"/>
</dbReference>
<evidence type="ECO:0000313" key="2">
    <source>
        <dbReference type="Proteomes" id="UP000626844"/>
    </source>
</evidence>
<evidence type="ECO:0008006" key="3">
    <source>
        <dbReference type="Google" id="ProtNLM"/>
    </source>
</evidence>
<organism evidence="1 2">
    <name type="scientific">Metabacillus arenae</name>
    <dbReference type="NCBI Taxonomy" id="2771434"/>
    <lineage>
        <taxon>Bacteria</taxon>
        <taxon>Bacillati</taxon>
        <taxon>Bacillota</taxon>
        <taxon>Bacilli</taxon>
        <taxon>Bacillales</taxon>
        <taxon>Bacillaceae</taxon>
        <taxon>Metabacillus</taxon>
    </lineage>
</organism>
<proteinExistence type="predicted"/>
<reference evidence="1" key="1">
    <citation type="submission" date="2020-09" db="EMBL/GenBank/DDBJ databases">
        <title>A novel bacterium of genus Bacillus, isolated from South China Sea.</title>
        <authorList>
            <person name="Huang H."/>
            <person name="Mo K."/>
            <person name="Hu Y."/>
        </authorList>
    </citation>
    <scope>NUCLEOTIDE SEQUENCE</scope>
    <source>
        <strain evidence="1">IB182487</strain>
    </source>
</reference>
<evidence type="ECO:0000313" key="1">
    <source>
        <dbReference type="EMBL" id="MBD1378832.1"/>
    </source>
</evidence>
<accession>A0A926N7M2</accession>
<dbReference type="RefSeq" id="WP_191154894.1">
    <property type="nucleotide sequence ID" value="NZ_JACXAI010000001.1"/>
</dbReference>
<dbReference type="Pfam" id="PF14173">
    <property type="entry name" value="ComGG"/>
    <property type="match status" value="1"/>
</dbReference>
<protein>
    <recommendedName>
        <fullName evidence="3">ComG operon protein 7</fullName>
    </recommendedName>
</protein>